<evidence type="ECO:0000256" key="5">
    <source>
        <dbReference type="ARBA" id="ARBA00023180"/>
    </source>
</evidence>
<evidence type="ECO:0000256" key="2">
    <source>
        <dbReference type="ARBA" id="ARBA00022723"/>
    </source>
</evidence>
<evidence type="ECO:0000313" key="8">
    <source>
        <dbReference type="EMBL" id="CAJ1944578.1"/>
    </source>
</evidence>
<dbReference type="SUPFAM" id="SSF49503">
    <property type="entry name" value="Cupredoxins"/>
    <property type="match status" value="1"/>
</dbReference>
<dbReference type="FunFam" id="2.60.40.420:FF:000003">
    <property type="entry name" value="Blue copper"/>
    <property type="match status" value="1"/>
</dbReference>
<dbReference type="PANTHER" id="PTHR33021:SF546">
    <property type="entry name" value="PLASTOCYANIN-LIKE DOMAIN PROTEIN"/>
    <property type="match status" value="1"/>
</dbReference>
<evidence type="ECO:0000313" key="9">
    <source>
        <dbReference type="Proteomes" id="UP001189624"/>
    </source>
</evidence>
<dbReference type="CDD" id="cd13920">
    <property type="entry name" value="Stellacyanin"/>
    <property type="match status" value="1"/>
</dbReference>
<dbReference type="Gramene" id="rna-AYBTSS11_LOCUS11984">
    <property type="protein sequence ID" value="CAJ1944578.1"/>
    <property type="gene ID" value="gene-AYBTSS11_LOCUS11984"/>
</dbReference>
<keyword evidence="5" id="KW-0325">Glycoprotein</keyword>
<keyword evidence="2" id="KW-0479">Metal-binding</keyword>
<name>A0AA86SZL3_9FABA</name>
<keyword evidence="3" id="KW-0249">Electron transport</keyword>
<sequence>MAGVLLKTTKAEDYEVGSTIGWLSFPPSGASFYSKWASNFTFKVNDTLVFNFESGSHSVVELTKASYEKCNFGNIIKSFNTGPARVTLTSPGEFYFSCPFSGHCSSGQKLSIKVTDSSSPAPQKAPTQGPSTSPASNNAPVEGPSSSSPPASGSVPSSGSSEITPSPQTDSAAIAPPPQGSATPLAATYSLFIITIVINFLSQF</sequence>
<organism evidence="8 9">
    <name type="scientific">Sphenostylis stenocarpa</name>
    <dbReference type="NCBI Taxonomy" id="92480"/>
    <lineage>
        <taxon>Eukaryota</taxon>
        <taxon>Viridiplantae</taxon>
        <taxon>Streptophyta</taxon>
        <taxon>Embryophyta</taxon>
        <taxon>Tracheophyta</taxon>
        <taxon>Spermatophyta</taxon>
        <taxon>Magnoliopsida</taxon>
        <taxon>eudicotyledons</taxon>
        <taxon>Gunneridae</taxon>
        <taxon>Pentapetalae</taxon>
        <taxon>rosids</taxon>
        <taxon>fabids</taxon>
        <taxon>Fabales</taxon>
        <taxon>Fabaceae</taxon>
        <taxon>Papilionoideae</taxon>
        <taxon>50 kb inversion clade</taxon>
        <taxon>NPAAA clade</taxon>
        <taxon>indigoferoid/millettioid clade</taxon>
        <taxon>Phaseoleae</taxon>
        <taxon>Sphenostylis</taxon>
    </lineage>
</organism>
<evidence type="ECO:0000256" key="3">
    <source>
        <dbReference type="ARBA" id="ARBA00022982"/>
    </source>
</evidence>
<feature type="region of interest" description="Disordered" evidence="6">
    <location>
        <begin position="112"/>
        <end position="180"/>
    </location>
</feature>
<evidence type="ECO:0000256" key="6">
    <source>
        <dbReference type="SAM" id="MobiDB-lite"/>
    </source>
</evidence>
<dbReference type="PROSITE" id="PS51485">
    <property type="entry name" value="PHYTOCYANIN"/>
    <property type="match status" value="1"/>
</dbReference>
<keyword evidence="4" id="KW-0186">Copper</keyword>
<keyword evidence="9" id="KW-1185">Reference proteome</keyword>
<dbReference type="AlphaFoldDB" id="A0AA86SZL3"/>
<feature type="compositionally biased region" description="Low complexity" evidence="6">
    <location>
        <begin position="139"/>
        <end position="167"/>
    </location>
</feature>
<proteinExistence type="predicted"/>
<evidence type="ECO:0000256" key="4">
    <source>
        <dbReference type="ARBA" id="ARBA00023008"/>
    </source>
</evidence>
<dbReference type="GO" id="GO:0046872">
    <property type="term" value="F:metal ion binding"/>
    <property type="evidence" value="ECO:0007669"/>
    <property type="project" value="UniProtKB-KW"/>
</dbReference>
<feature type="domain" description="Phytocyanin" evidence="7">
    <location>
        <begin position="12"/>
        <end position="116"/>
    </location>
</feature>
<evidence type="ECO:0000259" key="7">
    <source>
        <dbReference type="PROSITE" id="PS51485"/>
    </source>
</evidence>
<keyword evidence="1" id="KW-0813">Transport</keyword>
<dbReference type="Gene3D" id="2.60.40.420">
    <property type="entry name" value="Cupredoxins - blue copper proteins"/>
    <property type="match status" value="1"/>
</dbReference>
<feature type="compositionally biased region" description="Polar residues" evidence="6">
    <location>
        <begin position="112"/>
        <end position="138"/>
    </location>
</feature>
<gene>
    <name evidence="8" type="ORF">AYBTSS11_LOCUS11984</name>
</gene>
<dbReference type="PANTHER" id="PTHR33021">
    <property type="entry name" value="BLUE COPPER PROTEIN"/>
    <property type="match status" value="1"/>
</dbReference>
<dbReference type="GO" id="GO:0009055">
    <property type="term" value="F:electron transfer activity"/>
    <property type="evidence" value="ECO:0007669"/>
    <property type="project" value="InterPro"/>
</dbReference>
<dbReference type="InterPro" id="IPR008972">
    <property type="entry name" value="Cupredoxin"/>
</dbReference>
<dbReference type="Proteomes" id="UP001189624">
    <property type="component" value="Chromosome 3"/>
</dbReference>
<dbReference type="EMBL" id="OY731400">
    <property type="protein sequence ID" value="CAJ1944578.1"/>
    <property type="molecule type" value="Genomic_DNA"/>
</dbReference>
<protein>
    <recommendedName>
        <fullName evidence="7">Phytocyanin domain-containing protein</fullName>
    </recommendedName>
</protein>
<dbReference type="InterPro" id="IPR039391">
    <property type="entry name" value="Phytocyanin-like"/>
</dbReference>
<reference evidence="8" key="1">
    <citation type="submission" date="2023-10" db="EMBL/GenBank/DDBJ databases">
        <authorList>
            <person name="Domelevo Entfellner J.-B."/>
        </authorList>
    </citation>
    <scope>NUCLEOTIDE SEQUENCE</scope>
</reference>
<dbReference type="GO" id="GO:0005886">
    <property type="term" value="C:plasma membrane"/>
    <property type="evidence" value="ECO:0007669"/>
    <property type="project" value="TreeGrafter"/>
</dbReference>
<dbReference type="InterPro" id="IPR003245">
    <property type="entry name" value="Phytocyanin_dom"/>
</dbReference>
<accession>A0AA86SZL3</accession>
<evidence type="ECO:0000256" key="1">
    <source>
        <dbReference type="ARBA" id="ARBA00022448"/>
    </source>
</evidence>
<dbReference type="Pfam" id="PF02298">
    <property type="entry name" value="Cu_bind_like"/>
    <property type="match status" value="1"/>
</dbReference>